<dbReference type="OrthoDB" id="3014488at2759"/>
<gene>
    <name evidence="1" type="ORF">BS47DRAFT_125546</name>
</gene>
<keyword evidence="2" id="KW-1185">Reference proteome</keyword>
<organism evidence="1 2">
    <name type="scientific">Hydnum rufescens UP504</name>
    <dbReference type="NCBI Taxonomy" id="1448309"/>
    <lineage>
        <taxon>Eukaryota</taxon>
        <taxon>Fungi</taxon>
        <taxon>Dikarya</taxon>
        <taxon>Basidiomycota</taxon>
        <taxon>Agaricomycotina</taxon>
        <taxon>Agaricomycetes</taxon>
        <taxon>Cantharellales</taxon>
        <taxon>Hydnaceae</taxon>
        <taxon>Hydnum</taxon>
    </lineage>
</organism>
<evidence type="ECO:0000313" key="2">
    <source>
        <dbReference type="Proteomes" id="UP000886523"/>
    </source>
</evidence>
<protein>
    <submittedName>
        <fullName evidence="1">Uncharacterized protein</fullName>
    </submittedName>
</protein>
<reference evidence="1" key="1">
    <citation type="journal article" date="2020" name="Nat. Commun.">
        <title>Large-scale genome sequencing of mycorrhizal fungi provides insights into the early evolution of symbiotic traits.</title>
        <authorList>
            <person name="Miyauchi S."/>
            <person name="Kiss E."/>
            <person name="Kuo A."/>
            <person name="Drula E."/>
            <person name="Kohler A."/>
            <person name="Sanchez-Garcia M."/>
            <person name="Morin E."/>
            <person name="Andreopoulos B."/>
            <person name="Barry K.W."/>
            <person name="Bonito G."/>
            <person name="Buee M."/>
            <person name="Carver A."/>
            <person name="Chen C."/>
            <person name="Cichocki N."/>
            <person name="Clum A."/>
            <person name="Culley D."/>
            <person name="Crous P.W."/>
            <person name="Fauchery L."/>
            <person name="Girlanda M."/>
            <person name="Hayes R.D."/>
            <person name="Keri Z."/>
            <person name="LaButti K."/>
            <person name="Lipzen A."/>
            <person name="Lombard V."/>
            <person name="Magnuson J."/>
            <person name="Maillard F."/>
            <person name="Murat C."/>
            <person name="Nolan M."/>
            <person name="Ohm R.A."/>
            <person name="Pangilinan J."/>
            <person name="Pereira M.F."/>
            <person name="Perotto S."/>
            <person name="Peter M."/>
            <person name="Pfister S."/>
            <person name="Riley R."/>
            <person name="Sitrit Y."/>
            <person name="Stielow J.B."/>
            <person name="Szollosi G."/>
            <person name="Zifcakova L."/>
            <person name="Stursova M."/>
            <person name="Spatafora J.W."/>
            <person name="Tedersoo L."/>
            <person name="Vaario L.M."/>
            <person name="Yamada A."/>
            <person name="Yan M."/>
            <person name="Wang P."/>
            <person name="Xu J."/>
            <person name="Bruns T."/>
            <person name="Baldrian P."/>
            <person name="Vilgalys R."/>
            <person name="Dunand C."/>
            <person name="Henrissat B."/>
            <person name="Grigoriev I.V."/>
            <person name="Hibbett D."/>
            <person name="Nagy L.G."/>
            <person name="Martin F.M."/>
        </authorList>
    </citation>
    <scope>NUCLEOTIDE SEQUENCE</scope>
    <source>
        <strain evidence="1">UP504</strain>
    </source>
</reference>
<dbReference type="EMBL" id="MU128920">
    <property type="protein sequence ID" value="KAF9519093.1"/>
    <property type="molecule type" value="Genomic_DNA"/>
</dbReference>
<accession>A0A9P6B7C8</accession>
<evidence type="ECO:0000313" key="1">
    <source>
        <dbReference type="EMBL" id="KAF9519093.1"/>
    </source>
</evidence>
<sequence length="93" mass="10350">MSSLTGTPVVAIIGSIEHARASGNDLVNRSTTTSRRNKGEVVFLLDGPIAGDLHKLLNILSQEYPGYRLWGVNGELQVFLFSRRSWEEVRSTY</sequence>
<dbReference type="AlphaFoldDB" id="A0A9P6B7C8"/>
<name>A0A9P6B7C8_9AGAM</name>
<dbReference type="Proteomes" id="UP000886523">
    <property type="component" value="Unassembled WGS sequence"/>
</dbReference>
<comment type="caution">
    <text evidence="1">The sequence shown here is derived from an EMBL/GenBank/DDBJ whole genome shotgun (WGS) entry which is preliminary data.</text>
</comment>
<proteinExistence type="predicted"/>